<keyword evidence="3" id="KW-1185">Reference proteome</keyword>
<feature type="compositionally biased region" description="Basic residues" evidence="1">
    <location>
        <begin position="1"/>
        <end position="25"/>
    </location>
</feature>
<sequence>MEKKIRKRKNEMKKEMRKKKKKRKKKEEEGGEKEERGEAYTYRRQAPRACQVDQLWSGFELRKGGDGACGLFLGSSGKGARGTRGVVAWDLRTEARPDSGVLPDPKEVESLGLRESQSWSFFLGFCQLTPSKGTRERRSIHGFERARLQHVKILLVENILSTALGRKCSRRNPPFSLLSHNSRLQQVFPPMDLRVVALVGWISFRLWALCHSPKASFFFISAMETPSSMRRVTRSQTSSFSKTKTKQEEARSINNGNHERAALQDISNDSPINGVATEKTPLSSVMKYGSLPKKTPGSGEALLRGQVKILLEKVEEEAELVNKLSNRHRAPFLPFLGILPISPALLAAPTPANTPQIFGNSKAKEEAGEGAANGVVMGDVIMVLPKVAESEKHEESLEPQECVVNRALLFDSPSKSEASDASSNISSSVTYQGSIVSSSYDDNSSNWSIQANASACEDDEVEYFEDFDEEDLDYYKENVEEEGCLDELCERLGKITVEDTEMKKMPEFKGKHTRFIYNSDGEIEREEEIGRACSAGKAPSPSVMVLKGLPLPEGKHLRFHEEDEE</sequence>
<accession>A0AAV7GIU6</accession>
<evidence type="ECO:0000313" key="3">
    <source>
        <dbReference type="Proteomes" id="UP000775213"/>
    </source>
</evidence>
<gene>
    <name evidence="2" type="ORF">IEQ34_014054</name>
</gene>
<name>A0AAV7GIU6_DENCH</name>
<dbReference type="AlphaFoldDB" id="A0AAV7GIU6"/>
<evidence type="ECO:0000256" key="1">
    <source>
        <dbReference type="SAM" id="MobiDB-lite"/>
    </source>
</evidence>
<dbReference type="PANTHER" id="PTHR47512">
    <property type="entry name" value="EXPRESSED PROTEIN"/>
    <property type="match status" value="1"/>
</dbReference>
<dbReference type="PANTHER" id="PTHR47512:SF3">
    <property type="entry name" value="CHALCONE-FLAVONONE ISOMERASE FAMILY PROTEIN"/>
    <property type="match status" value="1"/>
</dbReference>
<feature type="region of interest" description="Disordered" evidence="1">
    <location>
        <begin position="1"/>
        <end position="40"/>
    </location>
</feature>
<proteinExistence type="predicted"/>
<dbReference type="EMBL" id="JAGFBR010000013">
    <property type="protein sequence ID" value="KAH0456147.1"/>
    <property type="molecule type" value="Genomic_DNA"/>
</dbReference>
<organism evidence="2 3">
    <name type="scientific">Dendrobium chrysotoxum</name>
    <name type="common">Orchid</name>
    <dbReference type="NCBI Taxonomy" id="161865"/>
    <lineage>
        <taxon>Eukaryota</taxon>
        <taxon>Viridiplantae</taxon>
        <taxon>Streptophyta</taxon>
        <taxon>Embryophyta</taxon>
        <taxon>Tracheophyta</taxon>
        <taxon>Spermatophyta</taxon>
        <taxon>Magnoliopsida</taxon>
        <taxon>Liliopsida</taxon>
        <taxon>Asparagales</taxon>
        <taxon>Orchidaceae</taxon>
        <taxon>Epidendroideae</taxon>
        <taxon>Malaxideae</taxon>
        <taxon>Dendrobiinae</taxon>
        <taxon>Dendrobium</taxon>
    </lineage>
</organism>
<comment type="caution">
    <text evidence="2">The sequence shown here is derived from an EMBL/GenBank/DDBJ whole genome shotgun (WGS) entry which is preliminary data.</text>
</comment>
<evidence type="ECO:0000313" key="2">
    <source>
        <dbReference type="EMBL" id="KAH0456147.1"/>
    </source>
</evidence>
<feature type="region of interest" description="Disordered" evidence="1">
    <location>
        <begin position="230"/>
        <end position="258"/>
    </location>
</feature>
<feature type="compositionally biased region" description="Basic and acidic residues" evidence="1">
    <location>
        <begin position="245"/>
        <end position="258"/>
    </location>
</feature>
<reference evidence="2 3" key="1">
    <citation type="journal article" date="2021" name="Hortic Res">
        <title>Chromosome-scale assembly of the Dendrobium chrysotoxum genome enhances the understanding of orchid evolution.</title>
        <authorList>
            <person name="Zhang Y."/>
            <person name="Zhang G.Q."/>
            <person name="Zhang D."/>
            <person name="Liu X.D."/>
            <person name="Xu X.Y."/>
            <person name="Sun W.H."/>
            <person name="Yu X."/>
            <person name="Zhu X."/>
            <person name="Wang Z.W."/>
            <person name="Zhao X."/>
            <person name="Zhong W.Y."/>
            <person name="Chen H."/>
            <person name="Yin W.L."/>
            <person name="Huang T."/>
            <person name="Niu S.C."/>
            <person name="Liu Z.J."/>
        </authorList>
    </citation>
    <scope>NUCLEOTIDE SEQUENCE [LARGE SCALE GENOMIC DNA]</scope>
    <source>
        <strain evidence="2">Lindl</strain>
    </source>
</reference>
<dbReference type="Proteomes" id="UP000775213">
    <property type="component" value="Unassembled WGS sequence"/>
</dbReference>
<protein>
    <submittedName>
        <fullName evidence="2">Uncharacterized protein</fullName>
    </submittedName>
</protein>